<dbReference type="PANTHER" id="PTHR33048">
    <property type="entry name" value="PTH11-LIKE INTEGRAL MEMBRANE PROTEIN (AFU_ORTHOLOGUE AFUA_5G11245)"/>
    <property type="match status" value="1"/>
</dbReference>
<evidence type="ECO:0000256" key="5">
    <source>
        <dbReference type="ARBA" id="ARBA00038359"/>
    </source>
</evidence>
<evidence type="ECO:0000256" key="6">
    <source>
        <dbReference type="SAM" id="Phobius"/>
    </source>
</evidence>
<gene>
    <name evidence="8" type="ORF">ALECFALPRED_001451</name>
</gene>
<proteinExistence type="inferred from homology"/>
<comment type="caution">
    <text evidence="8">The sequence shown here is derived from an EMBL/GenBank/DDBJ whole genome shotgun (WGS) entry which is preliminary data.</text>
</comment>
<keyword evidence="9" id="KW-1185">Reference proteome</keyword>
<comment type="subcellular location">
    <subcellularLocation>
        <location evidence="1">Membrane</location>
        <topology evidence="1">Multi-pass membrane protein</topology>
    </subcellularLocation>
</comment>
<feature type="domain" description="Rhodopsin" evidence="7">
    <location>
        <begin position="43"/>
        <end position="227"/>
    </location>
</feature>
<dbReference type="Proteomes" id="UP000664203">
    <property type="component" value="Unassembled WGS sequence"/>
</dbReference>
<dbReference type="PANTHER" id="PTHR33048:SF47">
    <property type="entry name" value="INTEGRAL MEMBRANE PROTEIN-RELATED"/>
    <property type="match status" value="1"/>
</dbReference>
<feature type="transmembrane region" description="Helical" evidence="6">
    <location>
        <begin position="134"/>
        <end position="167"/>
    </location>
</feature>
<dbReference type="GO" id="GO:0016020">
    <property type="term" value="C:membrane"/>
    <property type="evidence" value="ECO:0007669"/>
    <property type="project" value="UniProtKB-SubCell"/>
</dbReference>
<evidence type="ECO:0000256" key="3">
    <source>
        <dbReference type="ARBA" id="ARBA00022989"/>
    </source>
</evidence>
<reference evidence="8" key="1">
    <citation type="submission" date="2021-03" db="EMBL/GenBank/DDBJ databases">
        <authorList>
            <person name="Tagirdzhanova G."/>
        </authorList>
    </citation>
    <scope>NUCLEOTIDE SEQUENCE</scope>
</reference>
<dbReference type="Pfam" id="PF20684">
    <property type="entry name" value="Fung_rhodopsin"/>
    <property type="match status" value="1"/>
</dbReference>
<evidence type="ECO:0000259" key="7">
    <source>
        <dbReference type="Pfam" id="PF20684"/>
    </source>
</evidence>
<feature type="transmembrane region" description="Helical" evidence="6">
    <location>
        <begin position="179"/>
        <end position="203"/>
    </location>
</feature>
<dbReference type="AlphaFoldDB" id="A0A8H3JAI5"/>
<name>A0A8H3JAI5_9LECA</name>
<keyword evidence="4 6" id="KW-0472">Membrane</keyword>
<sequence length="418" mass="46516">MPQDVAIPMSRGVNGIRDLNSRQVQIVSVTSMLIFLSTLAVGLRFVSRRISNGKFYMDDYVIVFALLLSYGDCICQFVGVQYGLGQHIDEVGKQNEVTYLLILYLLQLFWNTTLPAIKISILLFYRRLFPVRRLLVASSIIAAILLAWYIAIQITAIFQCLPIHYYWRRLGPGHCIQTTNFYIILASLNLATDVAILILPIPFIWHIQIHKSKKLWLSVVFLLGSLYAMHPINPRSKSEEDLPSGFITSPVSTPPCVGLSFPFILYPQWTSTNRVPPNTGSNVYPGLWTAIEASLGIVAACLPSLGPVLHKVIGPPLPTTKDNNTAQSQHRFTHPIHPFGDVEMDGFERILESGPQGRDEAVIMNAIVGRSSASSETGGIGTSHGIETLKKDDEHEAKRAGGIVVRKDIEQDVRQRVE</sequence>
<evidence type="ECO:0000313" key="8">
    <source>
        <dbReference type="EMBL" id="CAF9943828.1"/>
    </source>
</evidence>
<feature type="transmembrane region" description="Helical" evidence="6">
    <location>
        <begin position="26"/>
        <end position="47"/>
    </location>
</feature>
<evidence type="ECO:0000313" key="9">
    <source>
        <dbReference type="Proteomes" id="UP000664203"/>
    </source>
</evidence>
<evidence type="ECO:0000256" key="4">
    <source>
        <dbReference type="ARBA" id="ARBA00023136"/>
    </source>
</evidence>
<dbReference type="OrthoDB" id="10017208at2759"/>
<evidence type="ECO:0000256" key="2">
    <source>
        <dbReference type="ARBA" id="ARBA00022692"/>
    </source>
</evidence>
<dbReference type="EMBL" id="CAJPDR010001337">
    <property type="protein sequence ID" value="CAF9943828.1"/>
    <property type="molecule type" value="Genomic_DNA"/>
</dbReference>
<feature type="transmembrane region" description="Helical" evidence="6">
    <location>
        <begin position="59"/>
        <end position="79"/>
    </location>
</feature>
<feature type="transmembrane region" description="Helical" evidence="6">
    <location>
        <begin position="99"/>
        <end position="125"/>
    </location>
</feature>
<protein>
    <recommendedName>
        <fullName evidence="7">Rhodopsin domain-containing protein</fullName>
    </recommendedName>
</protein>
<keyword evidence="2 6" id="KW-0812">Transmembrane</keyword>
<keyword evidence="3 6" id="KW-1133">Transmembrane helix</keyword>
<organism evidence="8 9">
    <name type="scientific">Alectoria fallacina</name>
    <dbReference type="NCBI Taxonomy" id="1903189"/>
    <lineage>
        <taxon>Eukaryota</taxon>
        <taxon>Fungi</taxon>
        <taxon>Dikarya</taxon>
        <taxon>Ascomycota</taxon>
        <taxon>Pezizomycotina</taxon>
        <taxon>Lecanoromycetes</taxon>
        <taxon>OSLEUM clade</taxon>
        <taxon>Lecanoromycetidae</taxon>
        <taxon>Lecanorales</taxon>
        <taxon>Lecanorineae</taxon>
        <taxon>Parmeliaceae</taxon>
        <taxon>Alectoria</taxon>
    </lineage>
</organism>
<accession>A0A8H3JAI5</accession>
<dbReference type="InterPro" id="IPR049326">
    <property type="entry name" value="Rhodopsin_dom_fungi"/>
</dbReference>
<evidence type="ECO:0000256" key="1">
    <source>
        <dbReference type="ARBA" id="ARBA00004141"/>
    </source>
</evidence>
<dbReference type="InterPro" id="IPR052337">
    <property type="entry name" value="SAT4-like"/>
</dbReference>
<feature type="transmembrane region" description="Helical" evidence="6">
    <location>
        <begin position="215"/>
        <end position="232"/>
    </location>
</feature>
<comment type="similarity">
    <text evidence="5">Belongs to the SAT4 family.</text>
</comment>